<dbReference type="PROSITE" id="PS50887">
    <property type="entry name" value="GGDEF"/>
    <property type="match status" value="1"/>
</dbReference>
<dbReference type="FunFam" id="3.30.70.270:FF:000001">
    <property type="entry name" value="Diguanylate cyclase domain protein"/>
    <property type="match status" value="1"/>
</dbReference>
<feature type="transmembrane region" description="Helical" evidence="2">
    <location>
        <begin position="165"/>
        <end position="187"/>
    </location>
</feature>
<feature type="transmembrane region" description="Helical" evidence="2">
    <location>
        <begin position="142"/>
        <end position="159"/>
    </location>
</feature>
<dbReference type="SMART" id="SM00267">
    <property type="entry name" value="GGDEF"/>
    <property type="match status" value="1"/>
</dbReference>
<dbReference type="GO" id="GO:0052621">
    <property type="term" value="F:diguanylate cyclase activity"/>
    <property type="evidence" value="ECO:0007669"/>
    <property type="project" value="TreeGrafter"/>
</dbReference>
<accession>A0A939BMU5</accession>
<organism evidence="4 5">
    <name type="scientific">Halanaerobacter jeridensis</name>
    <dbReference type="NCBI Taxonomy" id="706427"/>
    <lineage>
        <taxon>Bacteria</taxon>
        <taxon>Bacillati</taxon>
        <taxon>Bacillota</taxon>
        <taxon>Clostridia</taxon>
        <taxon>Halanaerobiales</taxon>
        <taxon>Halobacteroidaceae</taxon>
        <taxon>Halanaerobacter</taxon>
    </lineage>
</organism>
<name>A0A939BMU5_9FIRM</name>
<dbReference type="InterPro" id="IPR029787">
    <property type="entry name" value="Nucleotide_cyclase"/>
</dbReference>
<dbReference type="PANTHER" id="PTHR45138:SF9">
    <property type="entry name" value="DIGUANYLATE CYCLASE DGCM-RELATED"/>
    <property type="match status" value="1"/>
</dbReference>
<dbReference type="SUPFAM" id="SSF55073">
    <property type="entry name" value="Nucleotide cyclase"/>
    <property type="match status" value="1"/>
</dbReference>
<reference evidence="4" key="1">
    <citation type="submission" date="2021-01" db="EMBL/GenBank/DDBJ databases">
        <title>Genomic Encyclopedia of Type Strains, Phase IV (KMG-IV): sequencing the most valuable type-strain genomes for metagenomic binning, comparative biology and taxonomic classification.</title>
        <authorList>
            <person name="Goeker M."/>
        </authorList>
    </citation>
    <scope>NUCLEOTIDE SEQUENCE</scope>
    <source>
        <strain evidence="4">DSM 23230</strain>
    </source>
</reference>
<dbReference type="InterPro" id="IPR050469">
    <property type="entry name" value="Diguanylate_Cyclase"/>
</dbReference>
<proteinExistence type="predicted"/>
<dbReference type="EMBL" id="JAFBDQ010000013">
    <property type="protein sequence ID" value="MBM7557525.1"/>
    <property type="molecule type" value="Genomic_DNA"/>
</dbReference>
<dbReference type="PANTHER" id="PTHR45138">
    <property type="entry name" value="REGULATORY COMPONENTS OF SENSORY TRANSDUCTION SYSTEM"/>
    <property type="match status" value="1"/>
</dbReference>
<feature type="transmembrane region" description="Helical" evidence="2">
    <location>
        <begin position="60"/>
        <end position="80"/>
    </location>
</feature>
<keyword evidence="5" id="KW-1185">Reference proteome</keyword>
<feature type="transmembrane region" description="Helical" evidence="2">
    <location>
        <begin position="92"/>
        <end position="111"/>
    </location>
</feature>
<evidence type="ECO:0000256" key="1">
    <source>
        <dbReference type="SAM" id="Coils"/>
    </source>
</evidence>
<gene>
    <name evidence="4" type="ORF">JOC47_002391</name>
</gene>
<dbReference type="Pfam" id="PF00990">
    <property type="entry name" value="GGDEF"/>
    <property type="match status" value="1"/>
</dbReference>
<sequence length="386" mass="45074">MVDFIKKISPEVPDEDKSEFKVKKFRDNNLRILILSVFLVFEQAYYGYFIQPNGSIVEQLYFISASLMVIFAIISAYFQVKKPEQIKLLHKIYEISIGLTGLTIAIMRILFSPQQVFRLPTIYIAVLYGMAVYFYYNYQQSFALYLVAILALIYFVPIFKPNLKHSYYVADAISNGLLAWLVSIFNYRKYVKDFLNKKLIQKKNQQLKDKNEEIKEINQKLEELIIKDDLTKIYNRRKLDDELEKICARAQRYEQIFSLVLLDIDHFKLVNDQYGHNVGDEVLKEFSQLLLDNIRDVDICGRWGGEEFLIISPATECEEALDLAERLRRTIASNDFTKVDNLTSSLGVATYKENDDIESLIKRVDDCLYQAKDEGRNKVISQKNLN</sequence>
<evidence type="ECO:0000259" key="3">
    <source>
        <dbReference type="PROSITE" id="PS50887"/>
    </source>
</evidence>
<feature type="transmembrane region" description="Helical" evidence="2">
    <location>
        <begin position="30"/>
        <end position="48"/>
    </location>
</feature>
<feature type="transmembrane region" description="Helical" evidence="2">
    <location>
        <begin position="117"/>
        <end position="135"/>
    </location>
</feature>
<dbReference type="Proteomes" id="UP000774000">
    <property type="component" value="Unassembled WGS sequence"/>
</dbReference>
<dbReference type="InterPro" id="IPR000160">
    <property type="entry name" value="GGDEF_dom"/>
</dbReference>
<feature type="domain" description="GGDEF" evidence="3">
    <location>
        <begin position="255"/>
        <end position="384"/>
    </location>
</feature>
<keyword evidence="1" id="KW-0175">Coiled coil</keyword>
<comment type="caution">
    <text evidence="4">The sequence shown here is derived from an EMBL/GenBank/DDBJ whole genome shotgun (WGS) entry which is preliminary data.</text>
</comment>
<dbReference type="NCBIfam" id="TIGR00254">
    <property type="entry name" value="GGDEF"/>
    <property type="match status" value="1"/>
</dbReference>
<keyword evidence="2" id="KW-1133">Transmembrane helix</keyword>
<dbReference type="AlphaFoldDB" id="A0A939BMU5"/>
<evidence type="ECO:0000313" key="4">
    <source>
        <dbReference type="EMBL" id="MBM7557525.1"/>
    </source>
</evidence>
<keyword evidence="2" id="KW-0472">Membrane</keyword>
<feature type="coiled-coil region" evidence="1">
    <location>
        <begin position="197"/>
        <end position="256"/>
    </location>
</feature>
<evidence type="ECO:0000313" key="5">
    <source>
        <dbReference type="Proteomes" id="UP000774000"/>
    </source>
</evidence>
<keyword evidence="2" id="KW-0812">Transmembrane</keyword>
<dbReference type="InterPro" id="IPR043128">
    <property type="entry name" value="Rev_trsase/Diguanyl_cyclase"/>
</dbReference>
<dbReference type="CDD" id="cd01949">
    <property type="entry name" value="GGDEF"/>
    <property type="match status" value="1"/>
</dbReference>
<protein>
    <submittedName>
        <fullName evidence="4">Diguanylate cyclase (GGDEF)-like protein</fullName>
    </submittedName>
</protein>
<dbReference type="RefSeq" id="WP_204702271.1">
    <property type="nucleotide sequence ID" value="NZ_JAFBDQ010000013.1"/>
</dbReference>
<evidence type="ECO:0000256" key="2">
    <source>
        <dbReference type="SAM" id="Phobius"/>
    </source>
</evidence>
<dbReference type="Gene3D" id="3.30.70.270">
    <property type="match status" value="1"/>
</dbReference>